<evidence type="ECO:0000256" key="3">
    <source>
        <dbReference type="ARBA" id="ARBA00022692"/>
    </source>
</evidence>
<protein>
    <submittedName>
        <fullName evidence="7">ABC transporter permease</fullName>
    </submittedName>
</protein>
<dbReference type="GeneID" id="93333545"/>
<keyword evidence="4 6" id="KW-1133">Transmembrane helix</keyword>
<keyword evidence="5 6" id="KW-0472">Membrane</keyword>
<evidence type="ECO:0000256" key="2">
    <source>
        <dbReference type="ARBA" id="ARBA00022475"/>
    </source>
</evidence>
<dbReference type="RefSeq" id="WP_025655499.1">
    <property type="nucleotide sequence ID" value="NZ_QVIA01000012.1"/>
</dbReference>
<name>A0A3E2WVE3_9FIRM</name>
<dbReference type="GO" id="GO:0005886">
    <property type="term" value="C:plasma membrane"/>
    <property type="evidence" value="ECO:0007669"/>
    <property type="project" value="UniProtKB-SubCell"/>
</dbReference>
<dbReference type="PANTHER" id="PTHR32196">
    <property type="entry name" value="ABC TRANSPORTER PERMEASE PROTEIN YPHD-RELATED-RELATED"/>
    <property type="match status" value="1"/>
</dbReference>
<dbReference type="Proteomes" id="UP000261111">
    <property type="component" value="Unassembled WGS sequence"/>
</dbReference>
<evidence type="ECO:0000256" key="4">
    <source>
        <dbReference type="ARBA" id="ARBA00022989"/>
    </source>
</evidence>
<evidence type="ECO:0000256" key="6">
    <source>
        <dbReference type="SAM" id="Phobius"/>
    </source>
</evidence>
<feature type="transmembrane region" description="Helical" evidence="6">
    <location>
        <begin position="101"/>
        <end position="120"/>
    </location>
</feature>
<feature type="transmembrane region" description="Helical" evidence="6">
    <location>
        <begin position="166"/>
        <end position="188"/>
    </location>
</feature>
<evidence type="ECO:0000313" key="7">
    <source>
        <dbReference type="EMBL" id="RGC31611.1"/>
    </source>
</evidence>
<dbReference type="Pfam" id="PF02653">
    <property type="entry name" value="BPD_transp_2"/>
    <property type="match status" value="1"/>
</dbReference>
<evidence type="ECO:0000313" key="8">
    <source>
        <dbReference type="Proteomes" id="UP000261111"/>
    </source>
</evidence>
<dbReference type="EMBL" id="QVIA01000012">
    <property type="protein sequence ID" value="RGC31611.1"/>
    <property type="molecule type" value="Genomic_DNA"/>
</dbReference>
<evidence type="ECO:0000256" key="5">
    <source>
        <dbReference type="ARBA" id="ARBA00023136"/>
    </source>
</evidence>
<proteinExistence type="predicted"/>
<dbReference type="PANTHER" id="PTHR32196:SF63">
    <property type="entry name" value="INNER MEMBRANE ABC TRANSPORTER PERMEASE PROTEIN YJFF"/>
    <property type="match status" value="1"/>
</dbReference>
<reference evidence="7 8" key="1">
    <citation type="submission" date="2018-08" db="EMBL/GenBank/DDBJ databases">
        <title>A genome reference for cultivated species of the human gut microbiota.</title>
        <authorList>
            <person name="Zou Y."/>
            <person name="Xue W."/>
            <person name="Luo G."/>
        </authorList>
    </citation>
    <scope>NUCLEOTIDE SEQUENCE [LARGE SCALE GENOMIC DNA]</scope>
    <source>
        <strain evidence="7 8">AF19-21</strain>
    </source>
</reference>
<keyword evidence="3 6" id="KW-0812">Transmembrane</keyword>
<feature type="transmembrane region" description="Helical" evidence="6">
    <location>
        <begin position="217"/>
        <end position="236"/>
    </location>
</feature>
<accession>A0A3E2WVE3</accession>
<dbReference type="GO" id="GO:0022857">
    <property type="term" value="F:transmembrane transporter activity"/>
    <property type="evidence" value="ECO:0007669"/>
    <property type="project" value="InterPro"/>
</dbReference>
<organism evidence="7 8">
    <name type="scientific">Hungatella hathewayi</name>
    <dbReference type="NCBI Taxonomy" id="154046"/>
    <lineage>
        <taxon>Bacteria</taxon>
        <taxon>Bacillati</taxon>
        <taxon>Bacillota</taxon>
        <taxon>Clostridia</taxon>
        <taxon>Lachnospirales</taxon>
        <taxon>Lachnospiraceae</taxon>
        <taxon>Hungatella</taxon>
    </lineage>
</organism>
<feature type="transmembrane region" description="Helical" evidence="6">
    <location>
        <begin position="298"/>
        <end position="317"/>
    </location>
</feature>
<dbReference type="AlphaFoldDB" id="A0A3E2WVE3"/>
<dbReference type="CDD" id="cd06579">
    <property type="entry name" value="TM_PBP1_transp_AraH_like"/>
    <property type="match status" value="1"/>
</dbReference>
<sequence length="340" mass="36192">MKESQLKDFGVGFKNAAKVNIGSIVAFAFVFIVSIFVSSRFCTVSNLLSVMRNAATNSICAFAMTFVMITGGIDLSVGSFMSLSGCLCTVLVAWKNFPLPAAILLSLCVGAVYGLINGLIITKLNMPPFIVTLAAMNILRGSSYLMTDGRPVIIDNKVFAEIGGGLWNNIPIPVFYVIVLFIVFWFLLNRTRFGRHVYAVGGNITAAKYSGIKTDKVITITYVLSGLMASFAGIILSSRLNSGQPIIGDGAEMDAIAACVVGGVAMTGGAGTLFGTQVGAFIIAILSNILNLSGINSYAQLVAKGIVILVAVYLYSLRDAKKGIRFMRIKNRKSNENSGI</sequence>
<comment type="subcellular location">
    <subcellularLocation>
        <location evidence="1">Cell membrane</location>
        <topology evidence="1">Multi-pass membrane protein</topology>
    </subcellularLocation>
</comment>
<dbReference type="InterPro" id="IPR001851">
    <property type="entry name" value="ABC_transp_permease"/>
</dbReference>
<gene>
    <name evidence="7" type="ORF">DWX41_12440</name>
</gene>
<feature type="transmembrane region" description="Helical" evidence="6">
    <location>
        <begin position="20"/>
        <end position="38"/>
    </location>
</feature>
<comment type="caution">
    <text evidence="7">The sequence shown here is derived from an EMBL/GenBank/DDBJ whole genome shotgun (WGS) entry which is preliminary data.</text>
</comment>
<feature type="transmembrane region" description="Helical" evidence="6">
    <location>
        <begin position="256"/>
        <end position="286"/>
    </location>
</feature>
<evidence type="ECO:0000256" key="1">
    <source>
        <dbReference type="ARBA" id="ARBA00004651"/>
    </source>
</evidence>
<keyword evidence="2" id="KW-1003">Cell membrane</keyword>